<dbReference type="Proteomes" id="UP001178281">
    <property type="component" value="Unassembled WGS sequence"/>
</dbReference>
<protein>
    <submittedName>
        <fullName evidence="5">NAD(P)/FAD-dependent oxidoreductase</fullName>
    </submittedName>
</protein>
<evidence type="ECO:0000256" key="3">
    <source>
        <dbReference type="ARBA" id="ARBA00022827"/>
    </source>
</evidence>
<name>A0AA90SK64_9ACTN</name>
<proteinExistence type="predicted"/>
<organism evidence="5 6">
    <name type="scientific">Tsukamurella strandjordii</name>
    <dbReference type="NCBI Taxonomy" id="147577"/>
    <lineage>
        <taxon>Bacteria</taxon>
        <taxon>Bacillati</taxon>
        <taxon>Actinomycetota</taxon>
        <taxon>Actinomycetes</taxon>
        <taxon>Mycobacteriales</taxon>
        <taxon>Tsukamurellaceae</taxon>
        <taxon>Tsukamurella</taxon>
    </lineage>
</organism>
<reference evidence="5" key="1">
    <citation type="submission" date="2023-08" db="EMBL/GenBank/DDBJ databases">
        <title>The draft genome of Tsukamurella strandjordii strain 050030.</title>
        <authorList>
            <person name="Zhao F."/>
            <person name="Feng Y."/>
            <person name="Zong Z."/>
        </authorList>
    </citation>
    <scope>NUCLEOTIDE SEQUENCE</scope>
    <source>
        <strain evidence="5">050030</strain>
    </source>
</reference>
<keyword evidence="2" id="KW-0285">Flavoprotein</keyword>
<dbReference type="Pfam" id="PF01494">
    <property type="entry name" value="FAD_binding_3"/>
    <property type="match status" value="1"/>
</dbReference>
<keyword evidence="3" id="KW-0274">FAD</keyword>
<dbReference type="InterPro" id="IPR002938">
    <property type="entry name" value="FAD-bd"/>
</dbReference>
<dbReference type="InterPro" id="IPR050641">
    <property type="entry name" value="RIFMO-like"/>
</dbReference>
<dbReference type="PANTHER" id="PTHR43004:SF19">
    <property type="entry name" value="BINDING MONOOXYGENASE, PUTATIVE (JCVI)-RELATED"/>
    <property type="match status" value="1"/>
</dbReference>
<dbReference type="PANTHER" id="PTHR43004">
    <property type="entry name" value="TRK SYSTEM POTASSIUM UPTAKE PROTEIN"/>
    <property type="match status" value="1"/>
</dbReference>
<keyword evidence="6" id="KW-1185">Reference proteome</keyword>
<dbReference type="InterPro" id="IPR036188">
    <property type="entry name" value="FAD/NAD-bd_sf"/>
</dbReference>
<accession>A0AA90SK64</accession>
<evidence type="ECO:0000256" key="2">
    <source>
        <dbReference type="ARBA" id="ARBA00022630"/>
    </source>
</evidence>
<feature type="domain" description="FAD-binding" evidence="4">
    <location>
        <begin position="11"/>
        <end position="344"/>
    </location>
</feature>
<dbReference type="GO" id="GO:0016709">
    <property type="term" value="F:oxidoreductase activity, acting on paired donors, with incorporation or reduction of molecular oxygen, NAD(P)H as one donor, and incorporation of one atom of oxygen"/>
    <property type="evidence" value="ECO:0007669"/>
    <property type="project" value="UniProtKB-ARBA"/>
</dbReference>
<comment type="cofactor">
    <cofactor evidence="1">
        <name>FAD</name>
        <dbReference type="ChEBI" id="CHEBI:57692"/>
    </cofactor>
</comment>
<evidence type="ECO:0000313" key="5">
    <source>
        <dbReference type="EMBL" id="MDP0396983.1"/>
    </source>
</evidence>
<evidence type="ECO:0000313" key="6">
    <source>
        <dbReference type="Proteomes" id="UP001178281"/>
    </source>
</evidence>
<sequence length="482" mass="51090">MNRNVIAENPEVAVIGGGPVGLMLGCLLRSNGVDALVVDRPAPDSRHSKATLIWPRSLEVLEGAGVSEAVVAAGHRIDAVTFSTAAMRLRSIDLGELPDTRYRFGVSVRQSVVEDILRHRFVELGGTLVSAECTSVADAGDHADITLTTSVGIREISPAWVVGADGVRSTVRAAIGAEYRGYDVPARFVLADTALSGRAPRNEVRYYFGHDGSLAVGPIGDDLYRIAWSVQETPAVPVGIDDLTELIRVRSDLDVAVEHVHHSADFRAQVRHATTFRAGRLILAGDSAHRMTPASGQGMNTGFGDAAALGWRLSAVLAGRLAESSLDDYAVERAAAARQIEQRTSAQSSRVDDWTVSESDPGPIPIMSTAELAQFDVGQRVDVNHRGLGVGLGIPVAPAAPTVVCWPGSEWRAAQWARSLAELDREVSGGARIVDASRLGNSRPPGLQGDQPGCIVITPDGLVTDHCDVGDVPRVLAAAGWR</sequence>
<evidence type="ECO:0000259" key="4">
    <source>
        <dbReference type="Pfam" id="PF01494"/>
    </source>
</evidence>
<dbReference type="Gene3D" id="3.50.50.60">
    <property type="entry name" value="FAD/NAD(P)-binding domain"/>
    <property type="match status" value="1"/>
</dbReference>
<dbReference type="RefSeq" id="WP_305110290.1">
    <property type="nucleotide sequence ID" value="NZ_JAUTIX010000001.1"/>
</dbReference>
<comment type="caution">
    <text evidence="5">The sequence shown here is derived from an EMBL/GenBank/DDBJ whole genome shotgun (WGS) entry which is preliminary data.</text>
</comment>
<evidence type="ECO:0000256" key="1">
    <source>
        <dbReference type="ARBA" id="ARBA00001974"/>
    </source>
</evidence>
<dbReference type="Gene3D" id="3.30.70.2450">
    <property type="match status" value="1"/>
</dbReference>
<dbReference type="GO" id="GO:0071949">
    <property type="term" value="F:FAD binding"/>
    <property type="evidence" value="ECO:0007669"/>
    <property type="project" value="InterPro"/>
</dbReference>
<dbReference type="AlphaFoldDB" id="A0AA90SK64"/>
<dbReference type="PRINTS" id="PR00420">
    <property type="entry name" value="RNGMNOXGNASE"/>
</dbReference>
<dbReference type="SUPFAM" id="SSF51905">
    <property type="entry name" value="FAD/NAD(P)-binding domain"/>
    <property type="match status" value="1"/>
</dbReference>
<dbReference type="EMBL" id="JAUTIX010000001">
    <property type="protein sequence ID" value="MDP0396983.1"/>
    <property type="molecule type" value="Genomic_DNA"/>
</dbReference>
<dbReference type="PROSITE" id="PS51257">
    <property type="entry name" value="PROKAR_LIPOPROTEIN"/>
    <property type="match status" value="1"/>
</dbReference>
<gene>
    <name evidence="5" type="ORF">Q7X28_03500</name>
</gene>